<feature type="transmembrane region" description="Helical" evidence="2">
    <location>
        <begin position="131"/>
        <end position="148"/>
    </location>
</feature>
<dbReference type="EMBL" id="CP065050">
    <property type="protein sequence ID" value="QPI53732.1"/>
    <property type="molecule type" value="Genomic_DNA"/>
</dbReference>
<name>A0ABX6VWC4_STRMQ</name>
<accession>A0ABX6VWC4</accession>
<evidence type="ECO:0000313" key="3">
    <source>
        <dbReference type="EMBL" id="QPI53732.1"/>
    </source>
</evidence>
<evidence type="ECO:0000313" key="4">
    <source>
        <dbReference type="Proteomes" id="UP000663421"/>
    </source>
</evidence>
<feature type="transmembrane region" description="Helical" evidence="2">
    <location>
        <begin position="107"/>
        <end position="125"/>
    </location>
</feature>
<organism evidence="3 4">
    <name type="scientific">Streptomyces malaysiensis</name>
    <dbReference type="NCBI Taxonomy" id="92644"/>
    <lineage>
        <taxon>Bacteria</taxon>
        <taxon>Bacillati</taxon>
        <taxon>Actinomycetota</taxon>
        <taxon>Actinomycetes</taxon>
        <taxon>Kitasatosporales</taxon>
        <taxon>Streptomycetaceae</taxon>
        <taxon>Streptomyces</taxon>
        <taxon>Streptomyces violaceusniger group</taxon>
    </lineage>
</organism>
<evidence type="ECO:0000256" key="1">
    <source>
        <dbReference type="SAM" id="MobiDB-lite"/>
    </source>
</evidence>
<sequence>MDADQGLLAVGDWLAGAVGLDAVGLPLADGQGASGLADGADRFEVVVSGGREEVDLVLDGEDLGVLVEQGERSVAVGDGAGTGPRPAMSPCPLGRRDRDRDRDGRQGTMAGWWFFALGLAFAAGFALGGGWAWGVAAVGLLIALMVLRRHRYLLGSVRVLRAHLRRHGGSAANLRIRWVRIVDIAGLDARRRRQSDCTFDAIGGVPLTVLARLARRRLVAIDDGDQLTLWQRRLGRYHEVAQLRPHTLRVQHEDRDLLRQSRSFLAEWAHEPIREFSPYSVIADFGNRRTVSFQVRYGPTAPRRGPGVRGSGVR</sequence>
<reference evidence="3 4" key="1">
    <citation type="submission" date="2020-11" db="EMBL/GenBank/DDBJ databases">
        <title>Complete genome sequence unveiled secondary metabolic potentials in Streptomyces solisilvae HNM0141.</title>
        <authorList>
            <person name="Huang X."/>
        </authorList>
    </citation>
    <scope>NUCLEOTIDE SEQUENCE [LARGE SCALE GENOMIC DNA]</scope>
    <source>
        <strain evidence="3 4">HNM0141</strain>
    </source>
</reference>
<gene>
    <name evidence="3" type="ORF">I1A49_01230</name>
</gene>
<protein>
    <submittedName>
        <fullName evidence="3">Uncharacterized protein</fullName>
    </submittedName>
</protein>
<keyword evidence="2" id="KW-0472">Membrane</keyword>
<proteinExistence type="predicted"/>
<keyword evidence="4" id="KW-1185">Reference proteome</keyword>
<feature type="region of interest" description="Disordered" evidence="1">
    <location>
        <begin position="75"/>
        <end position="104"/>
    </location>
</feature>
<keyword evidence="2" id="KW-1133">Transmembrane helix</keyword>
<dbReference type="Proteomes" id="UP000663421">
    <property type="component" value="Chromosome"/>
</dbReference>
<evidence type="ECO:0000256" key="2">
    <source>
        <dbReference type="SAM" id="Phobius"/>
    </source>
</evidence>
<keyword evidence="2" id="KW-0812">Transmembrane</keyword>
<feature type="compositionally biased region" description="Basic and acidic residues" evidence="1">
    <location>
        <begin position="94"/>
        <end position="104"/>
    </location>
</feature>